<comment type="similarity">
    <text evidence="2">Belongs to the amino acid-polyamine-organocation (APC) superfamily.</text>
</comment>
<evidence type="ECO:0000256" key="18">
    <source>
        <dbReference type="ARBA" id="ARBA00093193"/>
    </source>
</evidence>
<evidence type="ECO:0000256" key="17">
    <source>
        <dbReference type="ARBA" id="ARBA00083296"/>
    </source>
</evidence>
<feature type="transmembrane region" description="Helical" evidence="20">
    <location>
        <begin position="90"/>
        <end position="112"/>
    </location>
</feature>
<dbReference type="PANTHER" id="PTHR11785:SF512">
    <property type="entry name" value="SOBREMESA, ISOFORM B"/>
    <property type="match status" value="1"/>
</dbReference>
<evidence type="ECO:0000256" key="12">
    <source>
        <dbReference type="ARBA" id="ARBA00051835"/>
    </source>
</evidence>
<evidence type="ECO:0000256" key="19">
    <source>
        <dbReference type="SAM" id="MobiDB-lite"/>
    </source>
</evidence>
<comment type="catalytic activity">
    <reaction evidence="13">
        <text>L-cysteine(out) + L-arginine(in) = L-cysteine(in) + L-arginine(out)</text>
        <dbReference type="Rhea" id="RHEA:71071"/>
        <dbReference type="ChEBI" id="CHEBI:32682"/>
        <dbReference type="ChEBI" id="CHEBI:35235"/>
    </reaction>
    <physiologicalReaction direction="left-to-right" evidence="13">
        <dbReference type="Rhea" id="RHEA:71072"/>
    </physiologicalReaction>
</comment>
<name>A0AAD9NFM1_9ANNE</name>
<keyword evidence="5" id="KW-0597">Phosphoprotein</keyword>
<evidence type="ECO:0000256" key="16">
    <source>
        <dbReference type="ARBA" id="ARBA00079910"/>
    </source>
</evidence>
<evidence type="ECO:0000256" key="20">
    <source>
        <dbReference type="SAM" id="Phobius"/>
    </source>
</evidence>
<evidence type="ECO:0000313" key="22">
    <source>
        <dbReference type="Proteomes" id="UP001208570"/>
    </source>
</evidence>
<evidence type="ECO:0000256" key="8">
    <source>
        <dbReference type="ARBA" id="ARBA00023136"/>
    </source>
</evidence>
<comment type="caution">
    <text evidence="21">The sequence shown here is derived from an EMBL/GenBank/DDBJ whole genome shotgun (WGS) entry which is preliminary data.</text>
</comment>
<evidence type="ECO:0000256" key="4">
    <source>
        <dbReference type="ARBA" id="ARBA00022475"/>
    </source>
</evidence>
<evidence type="ECO:0000256" key="15">
    <source>
        <dbReference type="ARBA" id="ARBA00074336"/>
    </source>
</evidence>
<feature type="transmembrane region" description="Helical" evidence="20">
    <location>
        <begin position="188"/>
        <end position="208"/>
    </location>
</feature>
<feature type="region of interest" description="Disordered" evidence="19">
    <location>
        <begin position="1"/>
        <end position="50"/>
    </location>
</feature>
<keyword evidence="9" id="KW-1015">Disulfide bond</keyword>
<keyword evidence="6 20" id="KW-0812">Transmembrane</keyword>
<keyword evidence="22" id="KW-1185">Reference proteome</keyword>
<dbReference type="Gene3D" id="1.20.1740.10">
    <property type="entry name" value="Amino acid/polyamine transporter I"/>
    <property type="match status" value="1"/>
</dbReference>
<keyword evidence="8 20" id="KW-0472">Membrane</keyword>
<comment type="catalytic activity">
    <reaction evidence="18">
        <text>L-phenylalanine(out) + L-arginine(in) = L-phenylalanine(in) + L-arginine(out)</text>
        <dbReference type="Rhea" id="RHEA:71067"/>
        <dbReference type="ChEBI" id="CHEBI:32682"/>
        <dbReference type="ChEBI" id="CHEBI:58095"/>
    </reaction>
    <physiologicalReaction direction="left-to-right" evidence="18">
        <dbReference type="Rhea" id="RHEA:71068"/>
    </physiologicalReaction>
</comment>
<feature type="transmembrane region" description="Helical" evidence="20">
    <location>
        <begin position="408"/>
        <end position="431"/>
    </location>
</feature>
<keyword evidence="3" id="KW-0813">Transport</keyword>
<comment type="catalytic activity">
    <reaction evidence="12">
        <text>L-histidine(out) + L-arginine(in) = L-histidine(in) + L-arginine(out)</text>
        <dbReference type="Rhea" id="RHEA:71063"/>
        <dbReference type="ChEBI" id="CHEBI:32682"/>
        <dbReference type="ChEBI" id="CHEBI:57595"/>
    </reaction>
    <physiologicalReaction direction="left-to-right" evidence="12">
        <dbReference type="Rhea" id="RHEA:71064"/>
    </physiologicalReaction>
</comment>
<dbReference type="Pfam" id="PF13520">
    <property type="entry name" value="AA_permease_2"/>
    <property type="match status" value="1"/>
</dbReference>
<comment type="catalytic activity">
    <reaction evidence="14">
        <text>L-leucine(out) + L-arginine(in) = L-leucine(in) + L-arginine(out)</text>
        <dbReference type="Rhea" id="RHEA:71059"/>
        <dbReference type="ChEBI" id="CHEBI:32682"/>
        <dbReference type="ChEBI" id="CHEBI:57427"/>
    </reaction>
    <physiologicalReaction direction="left-to-right" evidence="14">
        <dbReference type="Rhea" id="RHEA:71060"/>
    </physiologicalReaction>
</comment>
<feature type="transmembrane region" description="Helical" evidence="20">
    <location>
        <begin position="144"/>
        <end position="168"/>
    </location>
</feature>
<evidence type="ECO:0000256" key="1">
    <source>
        <dbReference type="ARBA" id="ARBA00004424"/>
    </source>
</evidence>
<dbReference type="EMBL" id="JAODUP010000035">
    <property type="protein sequence ID" value="KAK2166808.1"/>
    <property type="molecule type" value="Genomic_DNA"/>
</dbReference>
<feature type="transmembrane region" description="Helical" evidence="20">
    <location>
        <begin position="245"/>
        <end position="267"/>
    </location>
</feature>
<keyword evidence="7 20" id="KW-1133">Transmembrane helix</keyword>
<protein>
    <recommendedName>
        <fullName evidence="15">b(0,+)-type amino acid transporter 1</fullName>
    </recommendedName>
    <alternativeName>
        <fullName evidence="16">Glycoprotein-associated amino acid transporter b0,+AT1</fullName>
    </alternativeName>
    <alternativeName>
        <fullName evidence="17">Solute carrier family 7 member 9</fullName>
    </alternativeName>
</protein>
<evidence type="ECO:0000256" key="13">
    <source>
        <dbReference type="ARBA" id="ARBA00052179"/>
    </source>
</evidence>
<organism evidence="21 22">
    <name type="scientific">Paralvinella palmiformis</name>
    <dbReference type="NCBI Taxonomy" id="53620"/>
    <lineage>
        <taxon>Eukaryota</taxon>
        <taxon>Metazoa</taxon>
        <taxon>Spiralia</taxon>
        <taxon>Lophotrochozoa</taxon>
        <taxon>Annelida</taxon>
        <taxon>Polychaeta</taxon>
        <taxon>Sedentaria</taxon>
        <taxon>Canalipalpata</taxon>
        <taxon>Terebellida</taxon>
        <taxon>Terebelliformia</taxon>
        <taxon>Alvinellidae</taxon>
        <taxon>Paralvinella</taxon>
    </lineage>
</organism>
<feature type="transmembrane region" description="Helical" evidence="20">
    <location>
        <begin position="379"/>
        <end position="402"/>
    </location>
</feature>
<evidence type="ECO:0000256" key="9">
    <source>
        <dbReference type="ARBA" id="ARBA00023157"/>
    </source>
</evidence>
<comment type="catalytic activity">
    <reaction evidence="11">
        <text>L-cystine(out) + L-arginine(in) = L-cystine(in) + L-arginine(out)</text>
        <dbReference type="Rhea" id="RHEA:71075"/>
        <dbReference type="ChEBI" id="CHEBI:32682"/>
        <dbReference type="ChEBI" id="CHEBI:35491"/>
    </reaction>
    <physiologicalReaction direction="left-to-right" evidence="11">
        <dbReference type="Rhea" id="RHEA:71076"/>
    </physiologicalReaction>
</comment>
<feature type="compositionally biased region" description="Basic and acidic residues" evidence="19">
    <location>
        <begin position="16"/>
        <end position="32"/>
    </location>
</feature>
<dbReference type="GO" id="GO:0015179">
    <property type="term" value="F:L-amino acid transmembrane transporter activity"/>
    <property type="evidence" value="ECO:0007669"/>
    <property type="project" value="TreeGrafter"/>
</dbReference>
<feature type="transmembrane region" description="Helical" evidence="20">
    <location>
        <begin position="220"/>
        <end position="239"/>
    </location>
</feature>
<evidence type="ECO:0000256" key="14">
    <source>
        <dbReference type="ARBA" id="ARBA00052732"/>
    </source>
</evidence>
<dbReference type="InterPro" id="IPR050598">
    <property type="entry name" value="AminoAcid_Transporter"/>
</dbReference>
<reference evidence="21" key="1">
    <citation type="journal article" date="2023" name="Mol. Biol. Evol.">
        <title>Third-Generation Sequencing Reveals the Adaptive Role of the Epigenome in Three Deep-Sea Polychaetes.</title>
        <authorList>
            <person name="Perez M."/>
            <person name="Aroh O."/>
            <person name="Sun Y."/>
            <person name="Lan Y."/>
            <person name="Juniper S.K."/>
            <person name="Young C.R."/>
            <person name="Angers B."/>
            <person name="Qian P.Y."/>
        </authorList>
    </citation>
    <scope>NUCLEOTIDE SEQUENCE</scope>
    <source>
        <strain evidence="21">P08H-3</strain>
    </source>
</reference>
<dbReference type="PANTHER" id="PTHR11785">
    <property type="entry name" value="AMINO ACID TRANSPORTER"/>
    <property type="match status" value="1"/>
</dbReference>
<evidence type="ECO:0000256" key="10">
    <source>
        <dbReference type="ARBA" id="ARBA00051323"/>
    </source>
</evidence>
<feature type="compositionally biased region" description="Low complexity" evidence="19">
    <location>
        <begin position="1"/>
        <end position="15"/>
    </location>
</feature>
<feature type="transmembrane region" description="Helical" evidence="20">
    <location>
        <begin position="338"/>
        <end position="358"/>
    </location>
</feature>
<evidence type="ECO:0000256" key="2">
    <source>
        <dbReference type="ARBA" id="ARBA00009523"/>
    </source>
</evidence>
<evidence type="ECO:0000256" key="7">
    <source>
        <dbReference type="ARBA" id="ARBA00022989"/>
    </source>
</evidence>
<feature type="transmembrane region" description="Helical" evidence="20">
    <location>
        <begin position="287"/>
        <end position="305"/>
    </location>
</feature>
<dbReference type="InterPro" id="IPR002293">
    <property type="entry name" value="AA/rel_permease1"/>
</dbReference>
<dbReference type="FunFam" id="1.20.1740.10:FF:000015">
    <property type="entry name" value="B(0,+)-type amino acid transporter 1"/>
    <property type="match status" value="1"/>
</dbReference>
<dbReference type="GO" id="GO:0016324">
    <property type="term" value="C:apical plasma membrane"/>
    <property type="evidence" value="ECO:0007669"/>
    <property type="project" value="UniProtKB-SubCell"/>
</dbReference>
<evidence type="ECO:0000256" key="6">
    <source>
        <dbReference type="ARBA" id="ARBA00022692"/>
    </source>
</evidence>
<keyword evidence="4" id="KW-1003">Cell membrane</keyword>
<gene>
    <name evidence="21" type="ORF">LSH36_35g08111</name>
</gene>
<comment type="subcellular location">
    <subcellularLocation>
        <location evidence="1">Apical cell membrane</location>
        <topology evidence="1">Multi-pass membrane protein</topology>
    </subcellularLocation>
</comment>
<accession>A0AAD9NFM1</accession>
<evidence type="ECO:0000313" key="21">
    <source>
        <dbReference type="EMBL" id="KAK2166808.1"/>
    </source>
</evidence>
<proteinExistence type="inferred from homology"/>
<evidence type="ECO:0000256" key="11">
    <source>
        <dbReference type="ARBA" id="ARBA00051814"/>
    </source>
</evidence>
<feature type="transmembrane region" description="Helical" evidence="20">
    <location>
        <begin position="58"/>
        <end position="78"/>
    </location>
</feature>
<sequence length="522" mass="57477">MSSRHSLNRNSSHNSYNEKADSLNESMAEKLSRLSQKSLDSRTRSDPNSRPVGLKKSIGLFSGVALIVGTMIGSGIFISPTGVTENSGSVGLSLILWLIGGIISLLGAMSYAELGTTIRKSGGEYSYLLSAFGPLNKHVGNIPAFLFAWVNMMLLKPASVAIITLTFATYCMQPFYDVCSPPASAKRMLAILCVLIILLINSVSIKVATWIQNIFTVTKLVAVVIIVFTGFVLMGMGYTQYISTGFSGTATSAGSIAVAIYHSMWAYDGWNNLNYVTEEVIDYHRNLPRAILIAVPLVTVCYLFMNLSYFTMMSVKELIQSPAVAVTWGNRTLGVMSWLIPLFVACSTFGAANGTLFSSGRLNYVAAREGHMLKLLAMVQVKTCSPMPSLIFTCLLAIIFIIPGDISSLIDFFSFAVWLFYGLTMVALIIIRLKLKPEKTDDTFKVPIIIPFIVLVVSLFLVVAPIIDKPRIEYLYAFLFIIGGLIFYIPFVHFKKELPGMEKFNAFFSLLLDSELPHREET</sequence>
<evidence type="ECO:0000256" key="5">
    <source>
        <dbReference type="ARBA" id="ARBA00022553"/>
    </source>
</evidence>
<dbReference type="Proteomes" id="UP001208570">
    <property type="component" value="Unassembled WGS sequence"/>
</dbReference>
<feature type="transmembrane region" description="Helical" evidence="20">
    <location>
        <begin position="473"/>
        <end position="494"/>
    </location>
</feature>
<comment type="catalytic activity">
    <reaction evidence="10">
        <text>L-lysine(out) + L-arginine(in) = L-lysine(in) + L-arginine(out)</text>
        <dbReference type="Rhea" id="RHEA:70827"/>
        <dbReference type="ChEBI" id="CHEBI:32551"/>
        <dbReference type="ChEBI" id="CHEBI:32682"/>
    </reaction>
    <physiologicalReaction direction="left-to-right" evidence="10">
        <dbReference type="Rhea" id="RHEA:70828"/>
    </physiologicalReaction>
</comment>
<dbReference type="AlphaFoldDB" id="A0AAD9NFM1"/>
<feature type="transmembrane region" description="Helical" evidence="20">
    <location>
        <begin position="443"/>
        <end position="467"/>
    </location>
</feature>
<dbReference type="PIRSF" id="PIRSF006060">
    <property type="entry name" value="AA_transporter"/>
    <property type="match status" value="1"/>
</dbReference>
<evidence type="ECO:0000256" key="3">
    <source>
        <dbReference type="ARBA" id="ARBA00022448"/>
    </source>
</evidence>